<dbReference type="AlphaFoldDB" id="A0A0C3PEB4"/>
<evidence type="ECO:0000313" key="1">
    <source>
        <dbReference type="EMBL" id="KIP03763.1"/>
    </source>
</evidence>
<dbReference type="EMBL" id="KN840601">
    <property type="protein sequence ID" value="KIP03763.1"/>
    <property type="molecule type" value="Genomic_DNA"/>
</dbReference>
<proteinExistence type="predicted"/>
<reference evidence="1 2" key="1">
    <citation type="journal article" date="2014" name="PLoS Genet.">
        <title>Analysis of the Phlebiopsis gigantea genome, transcriptome and secretome provides insight into its pioneer colonization strategies of wood.</title>
        <authorList>
            <person name="Hori C."/>
            <person name="Ishida T."/>
            <person name="Igarashi K."/>
            <person name="Samejima M."/>
            <person name="Suzuki H."/>
            <person name="Master E."/>
            <person name="Ferreira P."/>
            <person name="Ruiz-Duenas F.J."/>
            <person name="Held B."/>
            <person name="Canessa P."/>
            <person name="Larrondo L.F."/>
            <person name="Schmoll M."/>
            <person name="Druzhinina I.S."/>
            <person name="Kubicek C.P."/>
            <person name="Gaskell J.A."/>
            <person name="Kersten P."/>
            <person name="St John F."/>
            <person name="Glasner J."/>
            <person name="Sabat G."/>
            <person name="Splinter BonDurant S."/>
            <person name="Syed K."/>
            <person name="Yadav J."/>
            <person name="Mgbeahuruike A.C."/>
            <person name="Kovalchuk A."/>
            <person name="Asiegbu F.O."/>
            <person name="Lackner G."/>
            <person name="Hoffmeister D."/>
            <person name="Rencoret J."/>
            <person name="Gutierrez A."/>
            <person name="Sun H."/>
            <person name="Lindquist E."/>
            <person name="Barry K."/>
            <person name="Riley R."/>
            <person name="Grigoriev I.V."/>
            <person name="Henrissat B."/>
            <person name="Kues U."/>
            <person name="Berka R.M."/>
            <person name="Martinez A.T."/>
            <person name="Covert S.F."/>
            <person name="Blanchette R.A."/>
            <person name="Cullen D."/>
        </authorList>
    </citation>
    <scope>NUCLEOTIDE SEQUENCE [LARGE SCALE GENOMIC DNA]</scope>
    <source>
        <strain evidence="1 2">11061_1 CR5-6</strain>
    </source>
</reference>
<keyword evidence="2" id="KW-1185">Reference proteome</keyword>
<accession>A0A0C3PEB4</accession>
<dbReference type="HOGENOM" id="CLU_2134424_0_0_1"/>
<name>A0A0C3PEB4_PHLG1</name>
<organism evidence="1 2">
    <name type="scientific">Phlebiopsis gigantea (strain 11061_1 CR5-6)</name>
    <name type="common">White-rot fungus</name>
    <name type="synonym">Peniophora gigantea</name>
    <dbReference type="NCBI Taxonomy" id="745531"/>
    <lineage>
        <taxon>Eukaryota</taxon>
        <taxon>Fungi</taxon>
        <taxon>Dikarya</taxon>
        <taxon>Basidiomycota</taxon>
        <taxon>Agaricomycotina</taxon>
        <taxon>Agaricomycetes</taxon>
        <taxon>Polyporales</taxon>
        <taxon>Phanerochaetaceae</taxon>
        <taxon>Phlebiopsis</taxon>
    </lineage>
</organism>
<gene>
    <name evidence="1" type="ORF">PHLGIDRAFT_225166</name>
</gene>
<sequence>MVSCRPVDVFQTGIACLRHQMESSEIYTGDMYMEYNASAWVCSLLLCVSEFHLYHAFLECHIAWIGSYSHDSHHHPSLSCPAECQLRSKCSHPADFCPKCSLARHLAKLSGTL</sequence>
<evidence type="ECO:0000313" key="2">
    <source>
        <dbReference type="Proteomes" id="UP000053257"/>
    </source>
</evidence>
<protein>
    <submittedName>
        <fullName evidence="1">Uncharacterized protein</fullName>
    </submittedName>
</protein>
<dbReference type="Proteomes" id="UP000053257">
    <property type="component" value="Unassembled WGS sequence"/>
</dbReference>